<proteinExistence type="evidence at transcript level"/>
<dbReference type="SUPFAM" id="SSF52540">
    <property type="entry name" value="P-loop containing nucleoside triphosphate hydrolases"/>
    <property type="match status" value="1"/>
</dbReference>
<organism evidence="1">
    <name type="scientific">Glycine max</name>
    <name type="common">Soybean</name>
    <name type="synonym">Glycine hispida</name>
    <dbReference type="NCBI Taxonomy" id="3847"/>
    <lineage>
        <taxon>Eukaryota</taxon>
        <taxon>Viridiplantae</taxon>
        <taxon>Streptophyta</taxon>
        <taxon>Embryophyta</taxon>
        <taxon>Tracheophyta</taxon>
        <taxon>Spermatophyta</taxon>
        <taxon>Magnoliopsida</taxon>
        <taxon>eudicotyledons</taxon>
        <taxon>Gunneridae</taxon>
        <taxon>Pentapetalae</taxon>
        <taxon>rosids</taxon>
        <taxon>fabids</taxon>
        <taxon>Fabales</taxon>
        <taxon>Fabaceae</taxon>
        <taxon>Papilionoideae</taxon>
        <taxon>50 kb inversion clade</taxon>
        <taxon>NPAAA clade</taxon>
        <taxon>indigoferoid/millettioid clade</taxon>
        <taxon>Phaseoleae</taxon>
        <taxon>Glycine</taxon>
        <taxon>Glycine subgen. Soja</taxon>
    </lineage>
</organism>
<dbReference type="GO" id="GO:0003924">
    <property type="term" value="F:GTPase activity"/>
    <property type="evidence" value="ECO:0007669"/>
    <property type="project" value="InterPro"/>
</dbReference>
<accession>C6T7S5</accession>
<dbReference type="Gene3D" id="3.40.50.300">
    <property type="entry name" value="P-loop containing nucleotide triphosphate hydrolases"/>
    <property type="match status" value="1"/>
</dbReference>
<dbReference type="InterPro" id="IPR001806">
    <property type="entry name" value="Small_GTPase"/>
</dbReference>
<evidence type="ECO:0000313" key="1">
    <source>
        <dbReference type="EMBL" id="ACU17877.1"/>
    </source>
</evidence>
<dbReference type="ExpressionAtlas" id="C6T7S5">
    <property type="expression patterns" value="baseline and differential"/>
</dbReference>
<dbReference type="AlphaFoldDB" id="C6T7S5"/>
<dbReference type="InterPro" id="IPR027417">
    <property type="entry name" value="P-loop_NTPase"/>
</dbReference>
<sequence length="229" mass="25700">MESQTDLLNRPGIFLIGSSNVGKRTLLSRLTSVDVEGAAFDSASQVNVHGWTINNKYYTADVSIWMAHLNDDFSAANVPVFRRMTALVMVFDMNEPSSLAAPREWVSHTDIQNFEILLCIGNKVDLVTGHPAHAEYRRRLLKLEDSAADLYSEEYGISELEGTSLLGDEEPSWDIRRSCLEWCTDHNIEFIEACGSNADFDKCLSIDGDLQELSVSTVHFLLICGLEWY</sequence>
<dbReference type="GO" id="GO:0005525">
    <property type="term" value="F:GTP binding"/>
    <property type="evidence" value="ECO:0007669"/>
    <property type="project" value="InterPro"/>
</dbReference>
<dbReference type="PANTHER" id="PTHR14659:SF1">
    <property type="entry name" value="ALPHA- AND GAMMA-ADAPTIN-BINDING PROTEIN P34"/>
    <property type="match status" value="1"/>
</dbReference>
<dbReference type="PANTHER" id="PTHR14659">
    <property type="entry name" value="ALPHA- AND GAMMA-ADAPTIN-BINDING PROTEIN P34"/>
    <property type="match status" value="1"/>
</dbReference>
<reference evidence="1" key="1">
    <citation type="submission" date="2009-08" db="EMBL/GenBank/DDBJ databases">
        <authorList>
            <person name="Cheung F."/>
            <person name="Xiao Y."/>
            <person name="Chan A."/>
            <person name="Moskal W."/>
            <person name="Town C.D."/>
        </authorList>
    </citation>
    <scope>NUCLEOTIDE SEQUENCE</scope>
</reference>
<name>C6T7S5_SOYBN</name>
<evidence type="ECO:0008006" key="2">
    <source>
        <dbReference type="Google" id="ProtNLM"/>
    </source>
</evidence>
<dbReference type="Pfam" id="PF00071">
    <property type="entry name" value="Ras"/>
    <property type="match status" value="1"/>
</dbReference>
<protein>
    <recommendedName>
        <fullName evidence="2">G domain-containing protein</fullName>
    </recommendedName>
</protein>
<dbReference type="InterPro" id="IPR019341">
    <property type="entry name" value="Alpha/Gamma-adaptin-bd_p34"/>
</dbReference>
<dbReference type="EMBL" id="BT093509">
    <property type="protein sequence ID" value="ACU17877.1"/>
    <property type="molecule type" value="mRNA"/>
</dbReference>